<reference evidence="1 2" key="1">
    <citation type="submission" date="2019-03" db="EMBL/GenBank/DDBJ databases">
        <title>Genomic Encyclopedia of Type Strains, Phase IV (KMG-IV): sequencing the most valuable type-strain genomes for metagenomic binning, comparative biology and taxonomic classification.</title>
        <authorList>
            <person name="Goeker M."/>
        </authorList>
    </citation>
    <scope>NUCLEOTIDE SEQUENCE [LARGE SCALE GENOMIC DNA]</scope>
    <source>
        <strain evidence="1 2">DSM 24984</strain>
    </source>
</reference>
<dbReference type="RefSeq" id="WP_132872940.1">
    <property type="nucleotide sequence ID" value="NZ_JBLJBI010000017.1"/>
</dbReference>
<name>A0A4R1KH48_9BACT</name>
<evidence type="ECO:0000313" key="1">
    <source>
        <dbReference type="EMBL" id="TCK62699.1"/>
    </source>
</evidence>
<dbReference type="SUPFAM" id="SSF46626">
    <property type="entry name" value="Cytochrome c"/>
    <property type="match status" value="1"/>
</dbReference>
<protein>
    <submittedName>
        <fullName evidence="1">Uncharacterized protein</fullName>
    </submittedName>
</protein>
<organism evidence="1 2">
    <name type="scientific">Seleniivibrio woodruffii</name>
    <dbReference type="NCBI Taxonomy" id="1078050"/>
    <lineage>
        <taxon>Bacteria</taxon>
        <taxon>Pseudomonadati</taxon>
        <taxon>Deferribacterota</taxon>
        <taxon>Deferribacteres</taxon>
        <taxon>Deferribacterales</taxon>
        <taxon>Geovibrionaceae</taxon>
        <taxon>Seleniivibrio</taxon>
    </lineage>
</organism>
<evidence type="ECO:0000313" key="2">
    <source>
        <dbReference type="Proteomes" id="UP000294614"/>
    </source>
</evidence>
<dbReference type="Proteomes" id="UP000294614">
    <property type="component" value="Unassembled WGS sequence"/>
</dbReference>
<dbReference type="OrthoDB" id="196859at2"/>
<dbReference type="EMBL" id="SMGG01000003">
    <property type="protein sequence ID" value="TCK62699.1"/>
    <property type="molecule type" value="Genomic_DNA"/>
</dbReference>
<proteinExistence type="predicted"/>
<dbReference type="GO" id="GO:0020037">
    <property type="term" value="F:heme binding"/>
    <property type="evidence" value="ECO:0007669"/>
    <property type="project" value="InterPro"/>
</dbReference>
<accession>A0A4R1KH48</accession>
<sequence>MFFAFSESRNGFLNRNISSGATEVYFGTETVSGRAYLWTDKKHGELYSDPQMTIQNGFTSDVDSLRFTGKKSKGFYEVAVSVKVSEGLLAPTLTESLREYEKKYYEQCSTCHAAAALNRFNKSRWENILKSMQQHSGISDEDLSAIRRYVLLSITS</sequence>
<comment type="caution">
    <text evidence="1">The sequence shown here is derived from an EMBL/GenBank/DDBJ whole genome shotgun (WGS) entry which is preliminary data.</text>
</comment>
<dbReference type="AlphaFoldDB" id="A0A4R1KH48"/>
<dbReference type="InterPro" id="IPR036909">
    <property type="entry name" value="Cyt_c-like_dom_sf"/>
</dbReference>
<keyword evidence="2" id="KW-1185">Reference proteome</keyword>
<gene>
    <name evidence="1" type="ORF">C8D98_1234</name>
</gene>
<dbReference type="GO" id="GO:0009055">
    <property type="term" value="F:electron transfer activity"/>
    <property type="evidence" value="ECO:0007669"/>
    <property type="project" value="InterPro"/>
</dbReference>